<feature type="transmembrane region" description="Helical" evidence="6">
    <location>
        <begin position="117"/>
        <end position="135"/>
    </location>
</feature>
<keyword evidence="2" id="KW-1003">Cell membrane</keyword>
<keyword evidence="3 6" id="KW-0812">Transmembrane</keyword>
<evidence type="ECO:0000256" key="4">
    <source>
        <dbReference type="ARBA" id="ARBA00022989"/>
    </source>
</evidence>
<dbReference type="EMBL" id="CP000575">
    <property type="protein sequence ID" value="ABN70166.1"/>
    <property type="molecule type" value="Genomic_DNA"/>
</dbReference>
<keyword evidence="9" id="KW-1185">Reference proteome</keyword>
<dbReference type="GO" id="GO:0005886">
    <property type="term" value="C:plasma membrane"/>
    <property type="evidence" value="ECO:0007669"/>
    <property type="project" value="UniProtKB-SubCell"/>
</dbReference>
<keyword evidence="5 6" id="KW-0472">Membrane</keyword>
<feature type="domain" description="Na+/H+ antiporter MnhB subunit-related protein" evidence="7">
    <location>
        <begin position="110"/>
        <end position="246"/>
    </location>
</feature>
<reference evidence="9" key="1">
    <citation type="journal article" date="2009" name="BMC Genomics">
        <title>The complete genome sequence of Staphylothermus marinus reveals differences in sulfur metabolism among heterotrophic Crenarchaeota.</title>
        <authorList>
            <person name="Anderson I.J."/>
            <person name="Dharmarajan L."/>
            <person name="Rodriguez J."/>
            <person name="Hooper S."/>
            <person name="Porat I."/>
            <person name="Ulrich L.E."/>
            <person name="Elkins J.G."/>
            <person name="Mavromatis K."/>
            <person name="Sun H."/>
            <person name="Land M."/>
            <person name="Lapidus A."/>
            <person name="Lucas S."/>
            <person name="Barry K."/>
            <person name="Huber H."/>
            <person name="Zhulin I.B."/>
            <person name="Whitman W.B."/>
            <person name="Mukhopadhyay B."/>
            <person name="Woese C."/>
            <person name="Bristow J."/>
            <person name="Kyrpides N."/>
        </authorList>
    </citation>
    <scope>NUCLEOTIDE SEQUENCE [LARGE SCALE GENOMIC DNA]</scope>
    <source>
        <strain evidence="9">ATCC 43588 / DSM 3639 / JCM 9404 / F1</strain>
    </source>
</reference>
<reference evidence="8 9" key="2">
    <citation type="journal article" date="2009" name="Stand. Genomic Sci.">
        <title>Complete genome sequence of Staphylothermus marinus Stetter and Fiala 1986 type strain F1.</title>
        <authorList>
            <person name="Anderson I.J."/>
            <person name="Sun H."/>
            <person name="Lapidus A."/>
            <person name="Copeland A."/>
            <person name="Glavina Del Rio T."/>
            <person name="Tice H."/>
            <person name="Dalin E."/>
            <person name="Lucas S."/>
            <person name="Barry K."/>
            <person name="Land M."/>
            <person name="Richardson P."/>
            <person name="Huber H."/>
            <person name="Kyrpides N.C."/>
        </authorList>
    </citation>
    <scope>NUCLEOTIDE SEQUENCE [LARGE SCALE GENOMIC DNA]</scope>
    <source>
        <strain evidence="9">ATCC 43588 / DSM 3639 / JCM 9404 / F1</strain>
    </source>
</reference>
<evidence type="ECO:0000259" key="7">
    <source>
        <dbReference type="Pfam" id="PF04039"/>
    </source>
</evidence>
<dbReference type="GeneID" id="4907948"/>
<name>A3DNF6_STAMF</name>
<evidence type="ECO:0000256" key="1">
    <source>
        <dbReference type="ARBA" id="ARBA00004651"/>
    </source>
</evidence>
<evidence type="ECO:0000313" key="8">
    <source>
        <dbReference type="EMBL" id="ABN70166.1"/>
    </source>
</evidence>
<feature type="transmembrane region" description="Helical" evidence="6">
    <location>
        <begin position="7"/>
        <end position="28"/>
    </location>
</feature>
<accession>A3DNF6</accession>
<dbReference type="HOGENOM" id="CLU_069132_2_0_2"/>
<comment type="subcellular location">
    <subcellularLocation>
        <location evidence="1">Cell membrane</location>
        <topology evidence="1">Multi-pass membrane protein</topology>
    </subcellularLocation>
</comment>
<dbReference type="PANTHER" id="PTHR33932">
    <property type="entry name" value="NA(+)/H(+) ANTIPORTER SUBUNIT B"/>
    <property type="match status" value="1"/>
</dbReference>
<dbReference type="Proteomes" id="UP000000254">
    <property type="component" value="Chromosome"/>
</dbReference>
<proteinExistence type="predicted"/>
<evidence type="ECO:0000256" key="3">
    <source>
        <dbReference type="ARBA" id="ARBA00022692"/>
    </source>
</evidence>
<dbReference type="InterPro" id="IPR050622">
    <property type="entry name" value="CPA3_antiporter_subunitB"/>
</dbReference>
<protein>
    <submittedName>
        <fullName evidence="8">Na+/H+ antiporter MnhB subunit-related protein</fullName>
    </submittedName>
</protein>
<dbReference type="eggNOG" id="arCOG03079">
    <property type="taxonomic scope" value="Archaea"/>
</dbReference>
<feature type="transmembrane region" description="Helical" evidence="6">
    <location>
        <begin position="175"/>
        <end position="204"/>
    </location>
</feature>
<evidence type="ECO:0000313" key="9">
    <source>
        <dbReference type="Proteomes" id="UP000000254"/>
    </source>
</evidence>
<feature type="transmembrane region" description="Helical" evidence="6">
    <location>
        <begin position="76"/>
        <end position="96"/>
    </location>
</feature>
<dbReference type="Pfam" id="PF04039">
    <property type="entry name" value="MnhB"/>
    <property type="match status" value="1"/>
</dbReference>
<gene>
    <name evidence="8" type="ordered locus">Smar_1068</name>
</gene>
<keyword evidence="4 6" id="KW-1133">Transmembrane helix</keyword>
<evidence type="ECO:0000256" key="6">
    <source>
        <dbReference type="SAM" id="Phobius"/>
    </source>
</evidence>
<organism evidence="8 9">
    <name type="scientific">Staphylothermus marinus (strain ATCC 43588 / DSM 3639 / JCM 9404 / F1)</name>
    <dbReference type="NCBI Taxonomy" id="399550"/>
    <lineage>
        <taxon>Archaea</taxon>
        <taxon>Thermoproteota</taxon>
        <taxon>Thermoprotei</taxon>
        <taxon>Desulfurococcales</taxon>
        <taxon>Desulfurococcaceae</taxon>
        <taxon>Staphylothermus</taxon>
    </lineage>
</organism>
<dbReference type="OrthoDB" id="19265at2157"/>
<dbReference type="STRING" id="399550.Smar_1068"/>
<dbReference type="AlphaFoldDB" id="A3DNF6"/>
<evidence type="ECO:0000256" key="5">
    <source>
        <dbReference type="ARBA" id="ARBA00023136"/>
    </source>
</evidence>
<dbReference type="KEGG" id="smr:Smar_1068"/>
<feature type="transmembrane region" description="Helical" evidence="6">
    <location>
        <begin position="141"/>
        <end position="163"/>
    </location>
</feature>
<feature type="transmembrane region" description="Helical" evidence="6">
    <location>
        <begin position="224"/>
        <end position="254"/>
    </location>
</feature>
<evidence type="ECO:0000256" key="2">
    <source>
        <dbReference type="ARBA" id="ARBA00022475"/>
    </source>
</evidence>
<dbReference type="InterPro" id="IPR007182">
    <property type="entry name" value="MnhB"/>
</dbReference>
<dbReference type="PANTHER" id="PTHR33932:SF4">
    <property type="entry name" value="NA(+)_H(+) ANTIPORTER SUBUNIT B"/>
    <property type="match status" value="1"/>
</dbReference>
<sequence>MKTSDIFVIISIIVFIFSLAYITSLGGLGELPPINIRQLAKVYLSSTYNPYNITNTSSGYESVTAIVWDFRGLDTFFETAVFYGAVIASIAIYRGVKIEGAGKAYGMSPIAKTVTRISLVLIPTVASSIALHGHLTPGGGFQAGSVATVIVILVIMVFGYRALTSKGLTKSRVLLLRSVGLLGIGITTIALLLVAMILGLNAYIFQNQPKLDTPLAYPMWIDNMLVGGSLLLFNIFEYIAVTAGFTLVLLLLSVEEEKVLEVLK</sequence>
<dbReference type="RefSeq" id="WP_011839357.1">
    <property type="nucleotide sequence ID" value="NC_009033.1"/>
</dbReference>